<name>A0A1F7XJQ9_9BACT</name>
<proteinExistence type="predicted"/>
<dbReference type="EMBL" id="MGFX01000006">
    <property type="protein sequence ID" value="OGM15256.1"/>
    <property type="molecule type" value="Genomic_DNA"/>
</dbReference>
<dbReference type="AlphaFoldDB" id="A0A1F7XJQ9"/>
<accession>A0A1F7XJQ9</accession>
<comment type="caution">
    <text evidence="1">The sequence shown here is derived from an EMBL/GenBank/DDBJ whole genome shotgun (WGS) entry which is preliminary data.</text>
</comment>
<protein>
    <submittedName>
        <fullName evidence="1">Uncharacterized protein</fullName>
    </submittedName>
</protein>
<reference evidence="1 2" key="1">
    <citation type="journal article" date="2016" name="Nat. Commun.">
        <title>Thousands of microbial genomes shed light on interconnected biogeochemical processes in an aquifer system.</title>
        <authorList>
            <person name="Anantharaman K."/>
            <person name="Brown C.T."/>
            <person name="Hug L.A."/>
            <person name="Sharon I."/>
            <person name="Castelle C.J."/>
            <person name="Probst A.J."/>
            <person name="Thomas B.C."/>
            <person name="Singh A."/>
            <person name="Wilkins M.J."/>
            <person name="Karaoz U."/>
            <person name="Brodie E.L."/>
            <person name="Williams K.H."/>
            <person name="Hubbard S.S."/>
            <person name="Banfield J.F."/>
        </authorList>
    </citation>
    <scope>NUCLEOTIDE SEQUENCE [LARGE SCALE GENOMIC DNA]</scope>
</reference>
<sequence length="109" mass="12312">MIVYLEKPATYDEIKRASEEFGTYIKISVDILRKVAVIGGKLHADEERLLLEKGSKQENIWGGGYDMKSGRIDSQAVINIRPGKGNDSMEILDPNIRKNFLSLAKKFLK</sequence>
<evidence type="ECO:0000313" key="2">
    <source>
        <dbReference type="Proteomes" id="UP000177382"/>
    </source>
</evidence>
<evidence type="ECO:0000313" key="1">
    <source>
        <dbReference type="EMBL" id="OGM15256.1"/>
    </source>
</evidence>
<dbReference type="InterPro" id="IPR043731">
    <property type="entry name" value="DUF5674"/>
</dbReference>
<dbReference type="Proteomes" id="UP000177382">
    <property type="component" value="Unassembled WGS sequence"/>
</dbReference>
<dbReference type="Pfam" id="PF18924">
    <property type="entry name" value="DUF5674"/>
    <property type="match status" value="1"/>
</dbReference>
<dbReference type="STRING" id="1802485.A2V97_01315"/>
<gene>
    <name evidence="1" type="ORF">A2V97_01315</name>
</gene>
<organism evidence="1 2">
    <name type="scientific">Candidatus Woesebacteria bacterium RBG_16_42_24</name>
    <dbReference type="NCBI Taxonomy" id="1802485"/>
    <lineage>
        <taxon>Bacteria</taxon>
        <taxon>Candidatus Woeseibacteriota</taxon>
    </lineage>
</organism>